<evidence type="ECO:0000313" key="1">
    <source>
        <dbReference type="EMBL" id="OGN40457.1"/>
    </source>
</evidence>
<reference evidence="1 2" key="1">
    <citation type="journal article" date="2016" name="Nat. Commun.">
        <title>Thousands of microbial genomes shed light on interconnected biogeochemical processes in an aquifer system.</title>
        <authorList>
            <person name="Anantharaman K."/>
            <person name="Brown C.T."/>
            <person name="Hug L.A."/>
            <person name="Sharon I."/>
            <person name="Castelle C.J."/>
            <person name="Probst A.J."/>
            <person name="Thomas B.C."/>
            <person name="Singh A."/>
            <person name="Wilkins M.J."/>
            <person name="Karaoz U."/>
            <person name="Brodie E.L."/>
            <person name="Williams K.H."/>
            <person name="Hubbard S.S."/>
            <person name="Banfield J.F."/>
        </authorList>
    </citation>
    <scope>NUCLEOTIDE SEQUENCE [LARGE SCALE GENOMIC DNA]</scope>
</reference>
<dbReference type="Pfam" id="PF02348">
    <property type="entry name" value="CTP_transf_3"/>
    <property type="match status" value="1"/>
</dbReference>
<dbReference type="PANTHER" id="PTHR42866">
    <property type="entry name" value="3-DEOXY-MANNO-OCTULOSONATE CYTIDYLYLTRANSFERASE"/>
    <property type="match status" value="1"/>
</dbReference>
<dbReference type="SUPFAM" id="SSF53448">
    <property type="entry name" value="Nucleotide-diphospho-sugar transferases"/>
    <property type="match status" value="1"/>
</dbReference>
<dbReference type="Proteomes" id="UP000178043">
    <property type="component" value="Unassembled WGS sequence"/>
</dbReference>
<organism evidence="1 2">
    <name type="scientific">Candidatus Yanofskybacteria bacterium RIFOXYD1_FULL_42_10</name>
    <dbReference type="NCBI Taxonomy" id="1802718"/>
    <lineage>
        <taxon>Bacteria</taxon>
        <taxon>Candidatus Yanofskyibacteriota</taxon>
    </lineage>
</organism>
<accession>A0A1F8HSA4</accession>
<sequence length="271" mass="31929">MIKSLKPQRPKTVVFVQVRTGSTRFPGKIMNKIGKREIFLVQLDRMKPSKSADQIVVVTTVKKRDDVIVRLCRKNKIPYFRGSEEDLLDRYYQAAKKFKAELVVKIPSDEPLMDADVMDTVIREMHQNLDKYDFVSNLHPPSYPDGLDVEIMTFKALEIAWKKAKKPYEREHLTPYIWDNPGLFRVGNVANKYGDMFMTHRWTLDYPEDFNFFKAVFSSFKNKNKFKMEDILKLLDKHPEIAAINTKHMGINWFRHVGDQLKTVDSKFYRK</sequence>
<dbReference type="EMBL" id="MGLG01000046">
    <property type="protein sequence ID" value="OGN40457.1"/>
    <property type="molecule type" value="Genomic_DNA"/>
</dbReference>
<dbReference type="InterPro" id="IPR029044">
    <property type="entry name" value="Nucleotide-diphossugar_trans"/>
</dbReference>
<name>A0A1F8HSA4_9BACT</name>
<gene>
    <name evidence="1" type="ORF">A2606_01690</name>
</gene>
<protein>
    <recommendedName>
        <fullName evidence="3">Acylneuraminate cytidylyltransferase</fullName>
    </recommendedName>
</protein>
<dbReference type="PANTHER" id="PTHR42866:SF1">
    <property type="entry name" value="SPORE COAT POLYSACCHARIDE BIOSYNTHESIS PROTEIN SPSF"/>
    <property type="match status" value="1"/>
</dbReference>
<dbReference type="GO" id="GO:0005829">
    <property type="term" value="C:cytosol"/>
    <property type="evidence" value="ECO:0007669"/>
    <property type="project" value="TreeGrafter"/>
</dbReference>
<dbReference type="Gene3D" id="3.90.550.10">
    <property type="entry name" value="Spore Coat Polysaccharide Biosynthesis Protein SpsA, Chain A"/>
    <property type="match status" value="1"/>
</dbReference>
<evidence type="ECO:0000313" key="2">
    <source>
        <dbReference type="Proteomes" id="UP000178043"/>
    </source>
</evidence>
<comment type="caution">
    <text evidence="1">The sequence shown here is derived from an EMBL/GenBank/DDBJ whole genome shotgun (WGS) entry which is preliminary data.</text>
</comment>
<dbReference type="AlphaFoldDB" id="A0A1F8HSA4"/>
<evidence type="ECO:0008006" key="3">
    <source>
        <dbReference type="Google" id="ProtNLM"/>
    </source>
</evidence>
<dbReference type="InterPro" id="IPR003329">
    <property type="entry name" value="Cytidylyl_trans"/>
</dbReference>
<dbReference type="CDD" id="cd02518">
    <property type="entry name" value="GT2_SpsF"/>
    <property type="match status" value="1"/>
</dbReference>
<proteinExistence type="predicted"/>